<dbReference type="FunFam" id="3.90.1530.30:FF:000001">
    <property type="entry name" value="Chromosome partitioning protein ParB"/>
    <property type="match status" value="1"/>
</dbReference>
<reference evidence="5 6" key="1">
    <citation type="submission" date="2017-09" db="EMBL/GenBank/DDBJ databases">
        <title>Genomics of the genus Arcobacter.</title>
        <authorList>
            <person name="Perez-Cataluna A."/>
            <person name="Figueras M.J."/>
            <person name="Salas-Masso N."/>
        </authorList>
    </citation>
    <scope>NUCLEOTIDE SEQUENCE [LARGE SCALE GENOMIC DNA]</scope>
    <source>
        <strain evidence="5 6">F156-34</strain>
    </source>
</reference>
<dbReference type="InterPro" id="IPR041468">
    <property type="entry name" value="HTH_ParB/Spo0J"/>
</dbReference>
<feature type="domain" description="ParB-like N-terminal" evidence="4">
    <location>
        <begin position="31"/>
        <end position="120"/>
    </location>
</feature>
<dbReference type="GO" id="GO:0045881">
    <property type="term" value="P:positive regulation of sporulation resulting in formation of a cellular spore"/>
    <property type="evidence" value="ECO:0007669"/>
    <property type="project" value="TreeGrafter"/>
</dbReference>
<proteinExistence type="inferred from homology"/>
<organism evidence="5 6">
    <name type="scientific">Halarcobacter mediterraneus</name>
    <dbReference type="NCBI Taxonomy" id="2023153"/>
    <lineage>
        <taxon>Bacteria</taxon>
        <taxon>Pseudomonadati</taxon>
        <taxon>Campylobacterota</taxon>
        <taxon>Epsilonproteobacteria</taxon>
        <taxon>Campylobacterales</taxon>
        <taxon>Arcobacteraceae</taxon>
        <taxon>Halarcobacter</taxon>
    </lineage>
</organism>
<dbReference type="Pfam" id="PF17762">
    <property type="entry name" value="HTH_ParB"/>
    <property type="match status" value="1"/>
</dbReference>
<dbReference type="InterPro" id="IPR004437">
    <property type="entry name" value="ParB/RepB/Spo0J"/>
</dbReference>
<gene>
    <name evidence="5" type="ORF">CP965_04300</name>
</gene>
<evidence type="ECO:0000313" key="5">
    <source>
        <dbReference type="EMBL" id="RXK13032.1"/>
    </source>
</evidence>
<dbReference type="SUPFAM" id="SSF110849">
    <property type="entry name" value="ParB/Sulfiredoxin"/>
    <property type="match status" value="1"/>
</dbReference>
<dbReference type="Pfam" id="PF02195">
    <property type="entry name" value="ParB_N"/>
    <property type="match status" value="1"/>
</dbReference>
<dbReference type="AlphaFoldDB" id="A0A4Q1AT47"/>
<dbReference type="Proteomes" id="UP000289718">
    <property type="component" value="Unassembled WGS sequence"/>
</dbReference>
<dbReference type="NCBIfam" id="TIGR00180">
    <property type="entry name" value="parB_part"/>
    <property type="match status" value="1"/>
</dbReference>
<dbReference type="Gene3D" id="1.10.10.2830">
    <property type="match status" value="1"/>
</dbReference>
<protein>
    <submittedName>
        <fullName evidence="5">Chromosome partitioning protein ParB</fullName>
    </submittedName>
</protein>
<dbReference type="InterPro" id="IPR003115">
    <property type="entry name" value="ParB_N"/>
</dbReference>
<dbReference type="InterPro" id="IPR036086">
    <property type="entry name" value="ParB/Sulfiredoxin_sf"/>
</dbReference>
<dbReference type="PANTHER" id="PTHR33375">
    <property type="entry name" value="CHROMOSOME-PARTITIONING PROTEIN PARB-RELATED"/>
    <property type="match status" value="1"/>
</dbReference>
<evidence type="ECO:0000256" key="1">
    <source>
        <dbReference type="ARBA" id="ARBA00006295"/>
    </source>
</evidence>
<dbReference type="Gene3D" id="3.90.1530.30">
    <property type="match status" value="1"/>
</dbReference>
<accession>A0A4Q1AT47</accession>
<keyword evidence="3" id="KW-0238">DNA-binding</keyword>
<evidence type="ECO:0000256" key="2">
    <source>
        <dbReference type="ARBA" id="ARBA00022829"/>
    </source>
</evidence>
<dbReference type="RefSeq" id="WP_129060851.1">
    <property type="nucleotide sequence ID" value="NZ_NXIE01000002.1"/>
</dbReference>
<dbReference type="InterPro" id="IPR050336">
    <property type="entry name" value="Chromosome_partition/occlusion"/>
</dbReference>
<comment type="similarity">
    <text evidence="1">Belongs to the ParB family.</text>
</comment>
<evidence type="ECO:0000313" key="6">
    <source>
        <dbReference type="Proteomes" id="UP000289718"/>
    </source>
</evidence>
<dbReference type="OrthoDB" id="9802051at2"/>
<dbReference type="SMART" id="SM00470">
    <property type="entry name" value="ParB"/>
    <property type="match status" value="1"/>
</dbReference>
<dbReference type="GO" id="GO:0005694">
    <property type="term" value="C:chromosome"/>
    <property type="evidence" value="ECO:0007669"/>
    <property type="project" value="TreeGrafter"/>
</dbReference>
<comment type="caution">
    <text evidence="5">The sequence shown here is derived from an EMBL/GenBank/DDBJ whole genome shotgun (WGS) entry which is preliminary data.</text>
</comment>
<dbReference type="GO" id="GO:0007059">
    <property type="term" value="P:chromosome segregation"/>
    <property type="evidence" value="ECO:0007669"/>
    <property type="project" value="UniProtKB-KW"/>
</dbReference>
<keyword evidence="2" id="KW-0159">Chromosome partition</keyword>
<evidence type="ECO:0000259" key="4">
    <source>
        <dbReference type="SMART" id="SM00470"/>
    </source>
</evidence>
<evidence type="ECO:0000256" key="3">
    <source>
        <dbReference type="ARBA" id="ARBA00023125"/>
    </source>
</evidence>
<dbReference type="FunFam" id="1.10.10.2830:FF:000001">
    <property type="entry name" value="Chromosome partitioning protein ParB"/>
    <property type="match status" value="1"/>
</dbReference>
<dbReference type="PANTHER" id="PTHR33375:SF1">
    <property type="entry name" value="CHROMOSOME-PARTITIONING PROTEIN PARB-RELATED"/>
    <property type="match status" value="1"/>
</dbReference>
<name>A0A4Q1AT47_9BACT</name>
<sequence>MALGRGLGELLGEVETAYGNSNTERNYNEIIELRVEQIKPNPHQPRKIFDEERLKELSDSIIEHGLIQPITVIEDENGYILIAGERRLRAHKLANLETIKATIVDVEELKLRELALIENIQRDDLNVIELAYSYAQLINEHNITHEELSKKVFKSRTSITNTLRLLQLSSYTQQLLANNKLSAGHAKVMLGLSDEIQKKVADSVIGQKLSVRETELLVKDLKSQTNKTPKKNKQKINKNYDFNPLNNLVEKLKENNLKVKVEKDYFKIEIKSQEDIEKISNYFGNTL</sequence>
<dbReference type="EMBL" id="NXIE01000002">
    <property type="protein sequence ID" value="RXK13032.1"/>
    <property type="molecule type" value="Genomic_DNA"/>
</dbReference>
<dbReference type="GO" id="GO:0003677">
    <property type="term" value="F:DNA binding"/>
    <property type="evidence" value="ECO:0007669"/>
    <property type="project" value="UniProtKB-KW"/>
</dbReference>
<dbReference type="CDD" id="cd16393">
    <property type="entry name" value="SPO0J_N"/>
    <property type="match status" value="1"/>
</dbReference>
<keyword evidence="6" id="KW-1185">Reference proteome</keyword>